<organism evidence="3 4">
    <name type="scientific">Novipirellula herctigrandis</name>
    <dbReference type="NCBI Taxonomy" id="2527986"/>
    <lineage>
        <taxon>Bacteria</taxon>
        <taxon>Pseudomonadati</taxon>
        <taxon>Planctomycetota</taxon>
        <taxon>Planctomycetia</taxon>
        <taxon>Pirellulales</taxon>
        <taxon>Pirellulaceae</taxon>
        <taxon>Novipirellula</taxon>
    </lineage>
</organism>
<sequence>MNNTVTKRSKLLRLAMWLLLIGAALAPVWLIYEWYDFAKSMPDRGWNFQVYRIIGLVVANLIFSAILATMAILFLWVRLAKSLPDLQGWHLQKPESEFRASDAIDGYSFNDYLAQEDRVFQELDAYINGPWASHSPGDYSRYHQDSVCNPATIADRNWNRSHVLRAANPIGGVLLIHGLSDSPYSLRTLGQRLHAEGYTVVWLRVPGHGTSPSALAKVVWQDWTAAVQVAMQGLRAELPKECPLILGGYSNGGALSIHYTLCSLEDSSLPKVDAIVLFSPMIGINPMARITRVYHTVALVSRNKKAQWSNISAEVDPYKFSSWPMNANVQAWAMTKTVEKKLATLEKSGRMAEMPPVLAMQSMVDSTVVVPKLITVLFDRLKSESSELFLFDIDRVDRLSNLFNLSFEKKIFPKLKRTDLPYTLSVLRNSNPESRQVLVQTRDGESWEEQTTDMYWPESIVSLSHIAVPIPSDDRIYGTSEATADTGLSLGSLTLRGEPSALLLSSSLFVRCRHNPFYRFMEDRVVGWLSQTIREQTGTRNQKMQV</sequence>
<feature type="domain" description="Serine aminopeptidase S33" evidence="2">
    <location>
        <begin position="169"/>
        <end position="324"/>
    </location>
</feature>
<keyword evidence="1" id="KW-0472">Membrane</keyword>
<evidence type="ECO:0000259" key="2">
    <source>
        <dbReference type="Pfam" id="PF12146"/>
    </source>
</evidence>
<reference evidence="3 4" key="1">
    <citation type="submission" date="2019-02" db="EMBL/GenBank/DDBJ databases">
        <title>Deep-cultivation of Planctomycetes and their phenomic and genomic characterization uncovers novel biology.</title>
        <authorList>
            <person name="Wiegand S."/>
            <person name="Jogler M."/>
            <person name="Boedeker C."/>
            <person name="Pinto D."/>
            <person name="Vollmers J."/>
            <person name="Rivas-Marin E."/>
            <person name="Kohn T."/>
            <person name="Peeters S.H."/>
            <person name="Heuer A."/>
            <person name="Rast P."/>
            <person name="Oberbeckmann S."/>
            <person name="Bunk B."/>
            <person name="Jeske O."/>
            <person name="Meyerdierks A."/>
            <person name="Storesund J.E."/>
            <person name="Kallscheuer N."/>
            <person name="Luecker S."/>
            <person name="Lage O.M."/>
            <person name="Pohl T."/>
            <person name="Merkel B.J."/>
            <person name="Hornburger P."/>
            <person name="Mueller R.-W."/>
            <person name="Bruemmer F."/>
            <person name="Labrenz M."/>
            <person name="Spormann A.M."/>
            <person name="Op Den Camp H."/>
            <person name="Overmann J."/>
            <person name="Amann R."/>
            <person name="Jetten M.S.M."/>
            <person name="Mascher T."/>
            <person name="Medema M.H."/>
            <person name="Devos D.P."/>
            <person name="Kaster A.-K."/>
            <person name="Ovreas L."/>
            <person name="Rohde M."/>
            <person name="Galperin M.Y."/>
            <person name="Jogler C."/>
        </authorList>
    </citation>
    <scope>NUCLEOTIDE SEQUENCE [LARGE SCALE GENOMIC DNA]</scope>
    <source>
        <strain evidence="3 4">CA13</strain>
    </source>
</reference>
<proteinExistence type="predicted"/>
<evidence type="ECO:0000313" key="4">
    <source>
        <dbReference type="Proteomes" id="UP000315010"/>
    </source>
</evidence>
<dbReference type="AlphaFoldDB" id="A0A5C5Z4U1"/>
<keyword evidence="1" id="KW-0812">Transmembrane</keyword>
<comment type="caution">
    <text evidence="3">The sequence shown here is derived from an EMBL/GenBank/DDBJ whole genome shotgun (WGS) entry which is preliminary data.</text>
</comment>
<keyword evidence="3" id="KW-0378">Hydrolase</keyword>
<dbReference type="Pfam" id="PF12146">
    <property type="entry name" value="Hydrolase_4"/>
    <property type="match status" value="1"/>
</dbReference>
<dbReference type="InterPro" id="IPR029058">
    <property type="entry name" value="AB_hydrolase_fold"/>
</dbReference>
<evidence type="ECO:0000313" key="3">
    <source>
        <dbReference type="EMBL" id="TWT81573.1"/>
    </source>
</evidence>
<dbReference type="PANTHER" id="PTHR11614">
    <property type="entry name" value="PHOSPHOLIPASE-RELATED"/>
    <property type="match status" value="1"/>
</dbReference>
<dbReference type="GO" id="GO:0047372">
    <property type="term" value="F:monoacylglycerol lipase activity"/>
    <property type="evidence" value="ECO:0007669"/>
    <property type="project" value="UniProtKB-EC"/>
</dbReference>
<dbReference type="Gene3D" id="3.40.50.1820">
    <property type="entry name" value="alpha/beta hydrolase"/>
    <property type="match status" value="1"/>
</dbReference>
<dbReference type="EC" id="3.1.1.23" evidence="3"/>
<gene>
    <name evidence="3" type="ORF">CA13_30260</name>
</gene>
<dbReference type="InterPro" id="IPR051044">
    <property type="entry name" value="MAG_DAG_Lipase"/>
</dbReference>
<dbReference type="EMBL" id="SJPJ01000001">
    <property type="protein sequence ID" value="TWT81573.1"/>
    <property type="molecule type" value="Genomic_DNA"/>
</dbReference>
<name>A0A5C5Z4U1_9BACT</name>
<accession>A0A5C5Z4U1</accession>
<keyword evidence="4" id="KW-1185">Reference proteome</keyword>
<dbReference type="InterPro" id="IPR022742">
    <property type="entry name" value="Hydrolase_4"/>
</dbReference>
<feature type="transmembrane region" description="Helical" evidence="1">
    <location>
        <begin position="12"/>
        <end position="32"/>
    </location>
</feature>
<evidence type="ECO:0000256" key="1">
    <source>
        <dbReference type="SAM" id="Phobius"/>
    </source>
</evidence>
<keyword evidence="1" id="KW-1133">Transmembrane helix</keyword>
<feature type="transmembrane region" description="Helical" evidence="1">
    <location>
        <begin position="52"/>
        <end position="77"/>
    </location>
</feature>
<dbReference type="OrthoDB" id="9800213at2"/>
<dbReference type="Proteomes" id="UP000315010">
    <property type="component" value="Unassembled WGS sequence"/>
</dbReference>
<protein>
    <submittedName>
        <fullName evidence="3">Thermostable monoacylglycerol lipase</fullName>
        <ecNumber evidence="3">3.1.1.23</ecNumber>
    </submittedName>
</protein>
<dbReference type="SUPFAM" id="SSF53474">
    <property type="entry name" value="alpha/beta-Hydrolases"/>
    <property type="match status" value="1"/>
</dbReference>